<dbReference type="GO" id="GO:0008080">
    <property type="term" value="F:N-acetyltransferase activity"/>
    <property type="evidence" value="ECO:0007669"/>
    <property type="project" value="TreeGrafter"/>
</dbReference>
<dbReference type="SUPFAM" id="SSF55729">
    <property type="entry name" value="Acyl-CoA N-acyltransferases (Nat)"/>
    <property type="match status" value="1"/>
</dbReference>
<protein>
    <submittedName>
        <fullName evidence="4">GNAT family acetyltransferase</fullName>
    </submittedName>
</protein>
<feature type="domain" description="N-acetyltransferase" evidence="3">
    <location>
        <begin position="3"/>
        <end position="157"/>
    </location>
</feature>
<dbReference type="Pfam" id="PF00583">
    <property type="entry name" value="Acetyltransf_1"/>
    <property type="match status" value="1"/>
</dbReference>
<evidence type="ECO:0000256" key="1">
    <source>
        <dbReference type="ARBA" id="ARBA00022679"/>
    </source>
</evidence>
<comment type="caution">
    <text evidence="4">The sequence shown here is derived from an EMBL/GenBank/DDBJ whole genome shotgun (WGS) entry which is preliminary data.</text>
</comment>
<dbReference type="OrthoDB" id="9805924at2"/>
<evidence type="ECO:0000256" key="2">
    <source>
        <dbReference type="ARBA" id="ARBA00023315"/>
    </source>
</evidence>
<dbReference type="Proteomes" id="UP000037425">
    <property type="component" value="Unassembled WGS sequence"/>
</dbReference>
<dbReference type="InterPro" id="IPR000182">
    <property type="entry name" value="GNAT_dom"/>
</dbReference>
<keyword evidence="2" id="KW-0012">Acyltransferase</keyword>
<reference evidence="5" key="1">
    <citation type="submission" date="2015-07" db="EMBL/GenBank/DDBJ databases">
        <title>Whole genome sequence of an Ensifer adhaerens strain isolated from a cave pool in the Wind Cave National Park.</title>
        <authorList>
            <person name="Eng W.W.H."/>
            <person name="Gan H.M."/>
            <person name="Barton H.A."/>
            <person name="Savka M.A."/>
        </authorList>
    </citation>
    <scope>NUCLEOTIDE SEQUENCE [LARGE SCALE GENOMIC DNA]</scope>
    <source>
        <strain evidence="5">SD006</strain>
    </source>
</reference>
<dbReference type="PANTHER" id="PTHR10545">
    <property type="entry name" value="DIAMINE N-ACETYLTRANSFERASE"/>
    <property type="match status" value="1"/>
</dbReference>
<gene>
    <name evidence="4" type="ORF">AC244_24755</name>
</gene>
<dbReference type="PANTHER" id="PTHR10545:SF42">
    <property type="entry name" value="ACETYLTRANSFERASE"/>
    <property type="match status" value="1"/>
</dbReference>
<evidence type="ECO:0000313" key="4">
    <source>
        <dbReference type="EMBL" id="KOF15070.1"/>
    </source>
</evidence>
<sequence length="157" mass="17614">MALSIRAATAGDETHWRRLWAGYVAFSGTELAEDIISLTWSRLIDPAAPLFARLAILDGEPVGFAICQEQLATFFRRPIGYIEDLYVDPSARGRGVARAMIDDLVALCRTSDWDRLYWYTERNNAAARRLYDRYSATDDHVRYKLNFGTSAGAGKSA</sequence>
<name>A0A0L8BKD5_ENSAD</name>
<keyword evidence="1 4" id="KW-0808">Transferase</keyword>
<dbReference type="InterPro" id="IPR051016">
    <property type="entry name" value="Diverse_Substrate_AcTransf"/>
</dbReference>
<organism evidence="4 5">
    <name type="scientific">Ensifer adhaerens</name>
    <name type="common">Sinorhizobium morelense</name>
    <dbReference type="NCBI Taxonomy" id="106592"/>
    <lineage>
        <taxon>Bacteria</taxon>
        <taxon>Pseudomonadati</taxon>
        <taxon>Pseudomonadota</taxon>
        <taxon>Alphaproteobacteria</taxon>
        <taxon>Hyphomicrobiales</taxon>
        <taxon>Rhizobiaceae</taxon>
        <taxon>Sinorhizobium/Ensifer group</taxon>
        <taxon>Ensifer</taxon>
    </lineage>
</organism>
<proteinExistence type="predicted"/>
<evidence type="ECO:0000259" key="3">
    <source>
        <dbReference type="PROSITE" id="PS51186"/>
    </source>
</evidence>
<accession>A0A0L8BKD5</accession>
<dbReference type="InterPro" id="IPR016181">
    <property type="entry name" value="Acyl_CoA_acyltransferase"/>
</dbReference>
<dbReference type="Gene3D" id="3.40.630.30">
    <property type="match status" value="1"/>
</dbReference>
<dbReference type="RefSeq" id="WP_053251466.1">
    <property type="nucleotide sequence ID" value="NZ_LGAP01000022.1"/>
</dbReference>
<dbReference type="PROSITE" id="PS51186">
    <property type="entry name" value="GNAT"/>
    <property type="match status" value="1"/>
</dbReference>
<dbReference type="AlphaFoldDB" id="A0A0L8BKD5"/>
<evidence type="ECO:0000313" key="5">
    <source>
        <dbReference type="Proteomes" id="UP000037425"/>
    </source>
</evidence>
<dbReference type="EMBL" id="LGAP01000022">
    <property type="protein sequence ID" value="KOF15070.1"/>
    <property type="molecule type" value="Genomic_DNA"/>
</dbReference>
<dbReference type="CDD" id="cd04301">
    <property type="entry name" value="NAT_SF"/>
    <property type="match status" value="1"/>
</dbReference>